<reference evidence="2" key="1">
    <citation type="journal article" date="2022" name="bioRxiv">
        <title>Sequencing and chromosome-scale assembly of the giantPleurodeles waltlgenome.</title>
        <authorList>
            <person name="Brown T."/>
            <person name="Elewa A."/>
            <person name="Iarovenko S."/>
            <person name="Subramanian E."/>
            <person name="Araus A.J."/>
            <person name="Petzold A."/>
            <person name="Susuki M."/>
            <person name="Suzuki K.-i.T."/>
            <person name="Hayashi T."/>
            <person name="Toyoda A."/>
            <person name="Oliveira C."/>
            <person name="Osipova E."/>
            <person name="Leigh N.D."/>
            <person name="Simon A."/>
            <person name="Yun M.H."/>
        </authorList>
    </citation>
    <scope>NUCLEOTIDE SEQUENCE</scope>
    <source>
        <strain evidence="2">20211129_DDA</strain>
        <tissue evidence="2">Liver</tissue>
    </source>
</reference>
<gene>
    <name evidence="2" type="ORF">NDU88_007211</name>
</gene>
<dbReference type="EMBL" id="JANPWB010000005">
    <property type="protein sequence ID" value="KAJ1190473.1"/>
    <property type="molecule type" value="Genomic_DNA"/>
</dbReference>
<evidence type="ECO:0000313" key="2">
    <source>
        <dbReference type="EMBL" id="KAJ1190473.1"/>
    </source>
</evidence>
<sequence length="105" mass="11810">MGGLPAHPPRISNAASPIRATQDAERSERSCSLMPRIAFLFRFVPPRLEAARMAALGANPRAQERHKRAAFLLEQYALSTDNGGRKAELKLASNLGYWTWRRRVH</sequence>
<evidence type="ECO:0000313" key="3">
    <source>
        <dbReference type="Proteomes" id="UP001066276"/>
    </source>
</evidence>
<dbReference type="AlphaFoldDB" id="A0AAV7UN71"/>
<feature type="region of interest" description="Disordered" evidence="1">
    <location>
        <begin position="1"/>
        <end position="27"/>
    </location>
</feature>
<comment type="caution">
    <text evidence="2">The sequence shown here is derived from an EMBL/GenBank/DDBJ whole genome shotgun (WGS) entry which is preliminary data.</text>
</comment>
<name>A0AAV7UN71_PLEWA</name>
<keyword evidence="3" id="KW-1185">Reference proteome</keyword>
<evidence type="ECO:0000256" key="1">
    <source>
        <dbReference type="SAM" id="MobiDB-lite"/>
    </source>
</evidence>
<proteinExistence type="predicted"/>
<organism evidence="2 3">
    <name type="scientific">Pleurodeles waltl</name>
    <name type="common">Iberian ribbed newt</name>
    <dbReference type="NCBI Taxonomy" id="8319"/>
    <lineage>
        <taxon>Eukaryota</taxon>
        <taxon>Metazoa</taxon>
        <taxon>Chordata</taxon>
        <taxon>Craniata</taxon>
        <taxon>Vertebrata</taxon>
        <taxon>Euteleostomi</taxon>
        <taxon>Amphibia</taxon>
        <taxon>Batrachia</taxon>
        <taxon>Caudata</taxon>
        <taxon>Salamandroidea</taxon>
        <taxon>Salamandridae</taxon>
        <taxon>Pleurodelinae</taxon>
        <taxon>Pleurodeles</taxon>
    </lineage>
</organism>
<dbReference type="Proteomes" id="UP001066276">
    <property type="component" value="Chromosome 3_1"/>
</dbReference>
<accession>A0AAV7UN71</accession>
<protein>
    <submittedName>
        <fullName evidence="2">Uncharacterized protein</fullName>
    </submittedName>
</protein>